<organism evidence="1 2">
    <name type="scientific">Vitis vinifera</name>
    <name type="common">Grape</name>
    <dbReference type="NCBI Taxonomy" id="29760"/>
    <lineage>
        <taxon>Eukaryota</taxon>
        <taxon>Viridiplantae</taxon>
        <taxon>Streptophyta</taxon>
        <taxon>Embryophyta</taxon>
        <taxon>Tracheophyta</taxon>
        <taxon>Spermatophyta</taxon>
        <taxon>Magnoliopsida</taxon>
        <taxon>eudicotyledons</taxon>
        <taxon>Gunneridae</taxon>
        <taxon>Pentapetalae</taxon>
        <taxon>rosids</taxon>
        <taxon>Vitales</taxon>
        <taxon>Vitaceae</taxon>
        <taxon>Viteae</taxon>
        <taxon>Vitis</taxon>
    </lineage>
</organism>
<gene>
    <name evidence="1" type="ORF">CK203_093821</name>
</gene>
<dbReference type="Pfam" id="PF04788">
    <property type="entry name" value="DUF620"/>
    <property type="match status" value="1"/>
</dbReference>
<comment type="caution">
    <text evidence="1">The sequence shown here is derived from an EMBL/GenBank/DDBJ whole genome shotgun (WGS) entry which is preliminary data.</text>
</comment>
<dbReference type="Proteomes" id="UP000288805">
    <property type="component" value="Unassembled WGS sequence"/>
</dbReference>
<reference evidence="1 2" key="1">
    <citation type="journal article" date="2018" name="PLoS Genet.">
        <title>Population sequencing reveals clonal diversity and ancestral inbreeding in the grapevine cultivar Chardonnay.</title>
        <authorList>
            <person name="Roach M.J."/>
            <person name="Johnson D.L."/>
            <person name="Bohlmann J."/>
            <person name="van Vuuren H.J."/>
            <person name="Jones S.J."/>
            <person name="Pretorius I.S."/>
            <person name="Schmidt S.A."/>
            <person name="Borneman A.R."/>
        </authorList>
    </citation>
    <scope>NUCLEOTIDE SEQUENCE [LARGE SCALE GENOMIC DNA]</scope>
    <source>
        <strain evidence="2">cv. Chardonnay</strain>
        <tissue evidence="1">Leaf</tissue>
    </source>
</reference>
<proteinExistence type="predicted"/>
<dbReference type="EMBL" id="QGNW01001217">
    <property type="protein sequence ID" value="RVW49927.1"/>
    <property type="molecule type" value="Genomic_DNA"/>
</dbReference>
<dbReference type="AlphaFoldDB" id="A0A438EQI5"/>
<dbReference type="PANTHER" id="PTHR31300">
    <property type="entry name" value="LIPASE"/>
    <property type="match status" value="1"/>
</dbReference>
<accession>A0A438EQI5</accession>
<name>A0A438EQI5_VITVI</name>
<evidence type="ECO:0000313" key="1">
    <source>
        <dbReference type="EMBL" id="RVW49927.1"/>
    </source>
</evidence>
<protein>
    <submittedName>
        <fullName evidence="1">Uncharacterized protein</fullName>
    </submittedName>
</protein>
<evidence type="ECO:0000313" key="2">
    <source>
        <dbReference type="Proteomes" id="UP000288805"/>
    </source>
</evidence>
<dbReference type="PANTHER" id="PTHR31300:SF2">
    <property type="entry name" value="LIPASE-LIKE PROTEIN"/>
    <property type="match status" value="1"/>
</dbReference>
<dbReference type="InterPro" id="IPR006873">
    <property type="entry name" value="DUF620"/>
</dbReference>
<sequence>MNPNMWYVELEIGGSKGPVRPLHRALQGLDPRTTASMFADARCIEEKNIDGEDCFIIKLCADPQTLNARSEGPEEIIRHVLFNYFG</sequence>